<dbReference type="RefSeq" id="WP_345672163.1">
    <property type="nucleotide sequence ID" value="NZ_BAABKC010000129.1"/>
</dbReference>
<dbReference type="InterPro" id="IPR050268">
    <property type="entry name" value="NADH-dep_flavin_reductase"/>
</dbReference>
<gene>
    <name evidence="3" type="ORF">GCM10023336_71000</name>
</gene>
<dbReference type="PANTHER" id="PTHR30466:SF15">
    <property type="entry name" value="POSSIBLE OXIDOREDUCTASE"/>
    <property type="match status" value="1"/>
</dbReference>
<proteinExistence type="predicted"/>
<dbReference type="Proteomes" id="UP001500124">
    <property type="component" value="Unassembled WGS sequence"/>
</dbReference>
<dbReference type="SMART" id="SM00903">
    <property type="entry name" value="Flavin_Reduct"/>
    <property type="match status" value="1"/>
</dbReference>
<dbReference type="InterPro" id="IPR002563">
    <property type="entry name" value="Flavin_Rdtase-like_dom"/>
</dbReference>
<dbReference type="Gene3D" id="2.30.110.10">
    <property type="entry name" value="Electron Transport, Fmn-binding Protein, Chain A"/>
    <property type="match status" value="1"/>
</dbReference>
<keyword evidence="4" id="KW-1185">Reference proteome</keyword>
<name>A0ABP9LIJ6_9ACTN</name>
<dbReference type="PANTHER" id="PTHR30466">
    <property type="entry name" value="FLAVIN REDUCTASE"/>
    <property type="match status" value="1"/>
</dbReference>
<organism evidence="3 4">
    <name type="scientific">Streptomyces similanensis</name>
    <dbReference type="NCBI Taxonomy" id="1274988"/>
    <lineage>
        <taxon>Bacteria</taxon>
        <taxon>Bacillati</taxon>
        <taxon>Actinomycetota</taxon>
        <taxon>Actinomycetes</taxon>
        <taxon>Kitasatosporales</taxon>
        <taxon>Streptomycetaceae</taxon>
        <taxon>Streptomyces</taxon>
    </lineage>
</organism>
<dbReference type="Pfam" id="PF01613">
    <property type="entry name" value="Flavin_Reduct"/>
    <property type="match status" value="1"/>
</dbReference>
<reference evidence="4" key="1">
    <citation type="journal article" date="2019" name="Int. J. Syst. Evol. Microbiol.">
        <title>The Global Catalogue of Microorganisms (GCM) 10K type strain sequencing project: providing services to taxonomists for standard genome sequencing and annotation.</title>
        <authorList>
            <consortium name="The Broad Institute Genomics Platform"/>
            <consortium name="The Broad Institute Genome Sequencing Center for Infectious Disease"/>
            <person name="Wu L."/>
            <person name="Ma J."/>
        </authorList>
    </citation>
    <scope>NUCLEOTIDE SEQUENCE [LARGE SCALE GENOMIC DNA]</scope>
    <source>
        <strain evidence="4">JCM 18410</strain>
    </source>
</reference>
<protein>
    <submittedName>
        <fullName evidence="3">Flavin reductase family protein</fullName>
    </submittedName>
</protein>
<evidence type="ECO:0000256" key="1">
    <source>
        <dbReference type="ARBA" id="ARBA00023002"/>
    </source>
</evidence>
<dbReference type="SUPFAM" id="SSF50475">
    <property type="entry name" value="FMN-binding split barrel"/>
    <property type="match status" value="1"/>
</dbReference>
<dbReference type="InterPro" id="IPR012349">
    <property type="entry name" value="Split_barrel_FMN-bd"/>
</dbReference>
<evidence type="ECO:0000313" key="3">
    <source>
        <dbReference type="EMBL" id="GAA5078942.1"/>
    </source>
</evidence>
<evidence type="ECO:0000259" key="2">
    <source>
        <dbReference type="SMART" id="SM00903"/>
    </source>
</evidence>
<comment type="caution">
    <text evidence="3">The sequence shown here is derived from an EMBL/GenBank/DDBJ whole genome shotgun (WGS) entry which is preliminary data.</text>
</comment>
<sequence length="163" mass="17315">MTGGKGVIDRLDPDMCVVTAVADGERDGCLVGFASQCSISPARFVVWLSKENRTFRLAEHADRLAVHLLTRRQHALAELFGGSTGDAGVDKFAPVRCSERDGTAVVLDDAPAWFVGEIVARIDGGDHVGFLLDPVERGGTGAQDAPILRLSDTLDITPGHPAH</sequence>
<feature type="domain" description="Flavin reductase like" evidence="2">
    <location>
        <begin position="15"/>
        <end position="156"/>
    </location>
</feature>
<keyword evidence="1" id="KW-0560">Oxidoreductase</keyword>
<accession>A0ABP9LIJ6</accession>
<dbReference type="EMBL" id="BAABKC010000129">
    <property type="protein sequence ID" value="GAA5078942.1"/>
    <property type="molecule type" value="Genomic_DNA"/>
</dbReference>
<evidence type="ECO:0000313" key="4">
    <source>
        <dbReference type="Proteomes" id="UP001500124"/>
    </source>
</evidence>